<name>A0A1J7CJ51_FLAJO</name>
<dbReference type="Pfam" id="PF04536">
    <property type="entry name" value="TPM_phosphatase"/>
    <property type="match status" value="1"/>
</dbReference>
<organism evidence="3 4">
    <name type="scientific">Flavobacterium johnsoniae</name>
    <name type="common">Cytophaga johnsonae</name>
    <dbReference type="NCBI Taxonomy" id="986"/>
    <lineage>
        <taxon>Bacteria</taxon>
        <taxon>Pseudomonadati</taxon>
        <taxon>Bacteroidota</taxon>
        <taxon>Flavobacteriia</taxon>
        <taxon>Flavobacteriales</taxon>
        <taxon>Flavobacteriaceae</taxon>
        <taxon>Flavobacterium</taxon>
    </lineage>
</organism>
<dbReference type="PANTHER" id="PTHR30373">
    <property type="entry name" value="UPF0603 PROTEIN YGCG"/>
    <property type="match status" value="1"/>
</dbReference>
<dbReference type="OrthoDB" id="9810918at2"/>
<feature type="domain" description="TPM" evidence="2">
    <location>
        <begin position="37"/>
        <end position="160"/>
    </location>
</feature>
<dbReference type="InterPro" id="IPR007621">
    <property type="entry name" value="TPM_dom"/>
</dbReference>
<dbReference type="RefSeq" id="WP_071638860.1">
    <property type="nucleotide sequence ID" value="NZ_MLFK01000013.1"/>
</dbReference>
<dbReference type="Gene3D" id="3.10.310.50">
    <property type="match status" value="1"/>
</dbReference>
<dbReference type="AlphaFoldDB" id="A0A1J7CJ51"/>
<protein>
    <recommendedName>
        <fullName evidence="2">TPM domain-containing protein</fullName>
    </recommendedName>
</protein>
<evidence type="ECO:0000259" key="2">
    <source>
        <dbReference type="Pfam" id="PF04536"/>
    </source>
</evidence>
<dbReference type="PANTHER" id="PTHR30373:SF2">
    <property type="entry name" value="UPF0603 PROTEIN YGCG"/>
    <property type="match status" value="1"/>
</dbReference>
<evidence type="ECO:0000256" key="1">
    <source>
        <dbReference type="SAM" id="SignalP"/>
    </source>
</evidence>
<proteinExistence type="predicted"/>
<dbReference type="EMBL" id="MLFK01000013">
    <property type="protein sequence ID" value="OIV39666.1"/>
    <property type="molecule type" value="Genomic_DNA"/>
</dbReference>
<gene>
    <name evidence="3" type="ORF">BKM63_22645</name>
</gene>
<sequence length="163" mass="18638">MKKLLFILTISLFLPSLLFAQINPEGVKTFAKSYDYVNDFEKILTSAQLKNLNDFLKAGETKTKSKILIIITPSIAPYTDLTDYSSDLDKYLVSQLKIDTSILIILSKQLRQIQVQGVDKLRFKMSDQQMKDIVSSYMLPELKKGDYYKALEVGTNELVKKLE</sequence>
<accession>A0A1J7CJ51</accession>
<evidence type="ECO:0000313" key="3">
    <source>
        <dbReference type="EMBL" id="OIV39666.1"/>
    </source>
</evidence>
<evidence type="ECO:0000313" key="4">
    <source>
        <dbReference type="Proteomes" id="UP000182826"/>
    </source>
</evidence>
<comment type="caution">
    <text evidence="3">The sequence shown here is derived from an EMBL/GenBank/DDBJ whole genome shotgun (WGS) entry which is preliminary data.</text>
</comment>
<reference evidence="3 4" key="1">
    <citation type="submission" date="2016-10" db="EMBL/GenBank/DDBJ databases">
        <title>Draft Genome Sequence of Rhizobacteria Flavobacterium johnsoniae CI04.</title>
        <authorList>
            <person name="Bravo J.I."/>
            <person name="Lozano G.L."/>
            <person name="Handelsman J."/>
        </authorList>
    </citation>
    <scope>NUCLEOTIDE SEQUENCE [LARGE SCALE GENOMIC DNA]</scope>
    <source>
        <strain evidence="3 4">CI04</strain>
    </source>
</reference>
<dbReference type="Proteomes" id="UP000182826">
    <property type="component" value="Unassembled WGS sequence"/>
</dbReference>
<feature type="signal peptide" evidence="1">
    <location>
        <begin position="1"/>
        <end position="20"/>
    </location>
</feature>
<keyword evidence="4" id="KW-1185">Reference proteome</keyword>
<feature type="chain" id="PRO_5009644439" description="TPM domain-containing protein" evidence="1">
    <location>
        <begin position="21"/>
        <end position="163"/>
    </location>
</feature>
<keyword evidence="1" id="KW-0732">Signal</keyword>